<proteinExistence type="predicted"/>
<reference evidence="4" key="1">
    <citation type="journal article" date="2016" name="Nat. Commun.">
        <title>The Gonium pectorale genome demonstrates co-option of cell cycle regulation during the evolution of multicellularity.</title>
        <authorList>
            <person name="Hanschen E.R."/>
            <person name="Marriage T.N."/>
            <person name="Ferris P.J."/>
            <person name="Hamaji T."/>
            <person name="Toyoda A."/>
            <person name="Fujiyama A."/>
            <person name="Neme R."/>
            <person name="Noguchi H."/>
            <person name="Minakuchi Y."/>
            <person name="Suzuki M."/>
            <person name="Kawai-Toyooka H."/>
            <person name="Smith D.R."/>
            <person name="Sparks H."/>
            <person name="Anderson J."/>
            <person name="Bakaric R."/>
            <person name="Luria V."/>
            <person name="Karger A."/>
            <person name="Kirschner M.W."/>
            <person name="Durand P.M."/>
            <person name="Michod R.E."/>
            <person name="Nozaki H."/>
            <person name="Olson B.J."/>
        </authorList>
    </citation>
    <scope>NUCLEOTIDE SEQUENCE [LARGE SCALE GENOMIC DNA]</scope>
    <source>
        <strain evidence="4">NIES-2863</strain>
    </source>
</reference>
<comment type="caution">
    <text evidence="3">The sequence shown here is derived from an EMBL/GenBank/DDBJ whole genome shotgun (WGS) entry which is preliminary data.</text>
</comment>
<dbReference type="Pfam" id="PF02897">
    <property type="entry name" value="Peptidase_S9_N"/>
    <property type="match status" value="1"/>
</dbReference>
<dbReference type="GO" id="GO:0004252">
    <property type="term" value="F:serine-type endopeptidase activity"/>
    <property type="evidence" value="ECO:0007669"/>
    <property type="project" value="InterPro"/>
</dbReference>
<dbReference type="GO" id="GO:0070012">
    <property type="term" value="F:oligopeptidase activity"/>
    <property type="evidence" value="ECO:0007669"/>
    <property type="project" value="TreeGrafter"/>
</dbReference>
<evidence type="ECO:0000259" key="2">
    <source>
        <dbReference type="Pfam" id="PF02897"/>
    </source>
</evidence>
<keyword evidence="4" id="KW-1185">Reference proteome</keyword>
<dbReference type="InterPro" id="IPR051167">
    <property type="entry name" value="Prolyl_oligopep/macrocyclase"/>
</dbReference>
<feature type="domain" description="Peptidase S9A N-terminal" evidence="2">
    <location>
        <begin position="22"/>
        <end position="175"/>
    </location>
</feature>
<evidence type="ECO:0000313" key="4">
    <source>
        <dbReference type="Proteomes" id="UP000075714"/>
    </source>
</evidence>
<sequence>MRPPAATGAPQTGLSVDPSRYPQVRRGDVVETLHGVTVADPYRWLEDPDAEETKQCGSRGEGVVDAQNALTNEVLAECDTREAFKKLFTALYDYPKFGAPFKAGSRYYYYHNSGLQPQYVVYSQAGLGGEPTLFFDPNTLSEDGTVALGDMQWSDDGGYAAYSLSSGGSDWRTIQNKQQLFMGKGERG</sequence>
<dbReference type="EMBL" id="LSYV01000008">
    <property type="protein sequence ID" value="KXZ53386.1"/>
    <property type="molecule type" value="Genomic_DNA"/>
</dbReference>
<feature type="region of interest" description="Disordered" evidence="1">
    <location>
        <begin position="1"/>
        <end position="21"/>
    </location>
</feature>
<dbReference type="Gene3D" id="3.40.50.1820">
    <property type="entry name" value="alpha/beta hydrolase"/>
    <property type="match status" value="1"/>
</dbReference>
<dbReference type="AlphaFoldDB" id="A0A150GU29"/>
<evidence type="ECO:0000313" key="3">
    <source>
        <dbReference type="EMBL" id="KXZ53386.1"/>
    </source>
</evidence>
<dbReference type="OrthoDB" id="248387at2759"/>
<gene>
    <name evidence="3" type="ORF">GPECTOR_7g1282</name>
</gene>
<dbReference type="PANTHER" id="PTHR42881:SF2">
    <property type="entry name" value="PROLYL ENDOPEPTIDASE"/>
    <property type="match status" value="1"/>
</dbReference>
<accession>A0A150GU29</accession>
<evidence type="ECO:0000256" key="1">
    <source>
        <dbReference type="SAM" id="MobiDB-lite"/>
    </source>
</evidence>
<dbReference type="Gene3D" id="2.130.10.120">
    <property type="entry name" value="Prolyl oligopeptidase, N-terminal domain"/>
    <property type="match status" value="1"/>
</dbReference>
<name>A0A150GU29_GONPE</name>
<dbReference type="GO" id="GO:0005829">
    <property type="term" value="C:cytosol"/>
    <property type="evidence" value="ECO:0007669"/>
    <property type="project" value="TreeGrafter"/>
</dbReference>
<organism evidence="3 4">
    <name type="scientific">Gonium pectorale</name>
    <name type="common">Green alga</name>
    <dbReference type="NCBI Taxonomy" id="33097"/>
    <lineage>
        <taxon>Eukaryota</taxon>
        <taxon>Viridiplantae</taxon>
        <taxon>Chlorophyta</taxon>
        <taxon>core chlorophytes</taxon>
        <taxon>Chlorophyceae</taxon>
        <taxon>CS clade</taxon>
        <taxon>Chlamydomonadales</taxon>
        <taxon>Volvocaceae</taxon>
        <taxon>Gonium</taxon>
    </lineage>
</organism>
<dbReference type="Proteomes" id="UP000075714">
    <property type="component" value="Unassembled WGS sequence"/>
</dbReference>
<dbReference type="InterPro" id="IPR029058">
    <property type="entry name" value="AB_hydrolase_fold"/>
</dbReference>
<dbReference type="SUPFAM" id="SSF50993">
    <property type="entry name" value="Peptidase/esterase 'gauge' domain"/>
    <property type="match status" value="1"/>
</dbReference>
<dbReference type="InterPro" id="IPR023302">
    <property type="entry name" value="Pept_S9A_N"/>
</dbReference>
<dbReference type="PANTHER" id="PTHR42881">
    <property type="entry name" value="PROLYL ENDOPEPTIDASE"/>
    <property type="match status" value="1"/>
</dbReference>
<protein>
    <recommendedName>
        <fullName evidence="2">Peptidase S9A N-terminal domain-containing protein</fullName>
    </recommendedName>
</protein>